<evidence type="ECO:0000259" key="10">
    <source>
        <dbReference type="PROSITE" id="PS50011"/>
    </source>
</evidence>
<dbReference type="InterPro" id="IPR017441">
    <property type="entry name" value="Protein_kinase_ATP_BS"/>
</dbReference>
<dbReference type="GO" id="GO:0005524">
    <property type="term" value="F:ATP binding"/>
    <property type="evidence" value="ECO:0007669"/>
    <property type="project" value="UniProtKB-UniRule"/>
</dbReference>
<feature type="binding site" evidence="8">
    <location>
        <position position="493"/>
    </location>
    <ligand>
        <name>ATP</name>
        <dbReference type="ChEBI" id="CHEBI:30616"/>
    </ligand>
</feature>
<sequence length="810" mass="91057">MSPRSQSPLSEGEISEDGEKVTKYAPHRKNTDVDSSVRLASSSRSSRPSGREALMNDRKSHFGDHDHVRTRDRSRSPYRRDRSRSRSPYRADRDGKGEKRRRQEDHYGKGTSDPRRHKVYEDKPGRGHGHGSYRDPDRPSQVDHGPAHSDRRERDRASTRDSHGERNRDRSRSPYRAPMANERPHSRAGHAGQVEAGSGRANLPYAQRESIPQPSNGKVITKSTPHVEQQPPVADEASQASQQAESAEPEKKLTEAELIEQRRKKREAIRKKHAATSANDSLLRATLESNLPSADPTPSNEGDGPGANSPPSSANSPGTPRDSSSAPASPAELTGMKDEDLVNPLQVNAATDDQGQAAADYDPAQDMDEDRPDFKRQDVIQEMATQLAPEDEASSNNANKDKKSADEFDMFAEDDIDMFAAEELPADRDASKQARALDESLLDNWDYPDGHYRIINGELLDGRYAVEQQVGKGTFATVVRARDAKTGSKVAIKIACRNDTMFKAGQKEMHFVERLNEKDPEDKRHIVRLLGNFMHKGHLCLVFEGLHMDLREVLKKFGRDVGINLEAVKMYAYQMFQSLLLMKSAEVLHADLKPDNILINEKRTFIKICDFGTATLQQDAELTPYLVSRFYRAPEVILGMDFDYAIDMWAIGCTLYELYAGRILFNGSDNNNMLRVIQECRGKLPNRLIKRAKLADKYFDDSFTFYGLERDKMTGNVVQRPMHFGQGLPGRDLKSRLSGNVNRMEAKVLREHHAFVDLLDKCLQLDPDKRIKPKDALHHHFFARPGAQTKPRTSVASTPTFRPIAVQHAG</sequence>
<feature type="compositionally biased region" description="Low complexity" evidence="9">
    <location>
        <begin position="306"/>
        <end position="331"/>
    </location>
</feature>
<evidence type="ECO:0000256" key="4">
    <source>
        <dbReference type="ARBA" id="ARBA00022741"/>
    </source>
</evidence>
<proteinExistence type="inferred from homology"/>
<comment type="similarity">
    <text evidence="7">Belongs to the protein kinase superfamily. CMGC Ser/Thr protein kinase family.</text>
</comment>
<feature type="compositionally biased region" description="Low complexity" evidence="9">
    <location>
        <begin position="349"/>
        <end position="362"/>
    </location>
</feature>
<dbReference type="PROSITE" id="PS00108">
    <property type="entry name" value="PROTEIN_KINASE_ST"/>
    <property type="match status" value="1"/>
</dbReference>
<dbReference type="PANTHER" id="PTHR24058:SF103">
    <property type="entry name" value="SERINE_THREONINE-PROTEIN KINASE PRP4 HOMOLOG"/>
    <property type="match status" value="1"/>
</dbReference>
<evidence type="ECO:0000256" key="6">
    <source>
        <dbReference type="ARBA" id="ARBA00022840"/>
    </source>
</evidence>
<evidence type="ECO:0000256" key="8">
    <source>
        <dbReference type="PROSITE-ProRule" id="PRU10141"/>
    </source>
</evidence>
<keyword evidence="3" id="KW-0808">Transferase</keyword>
<dbReference type="InterPro" id="IPR000719">
    <property type="entry name" value="Prot_kinase_dom"/>
</dbReference>
<dbReference type="Gene3D" id="3.30.200.20">
    <property type="entry name" value="Phosphorylase Kinase, domain 1"/>
    <property type="match status" value="1"/>
</dbReference>
<feature type="region of interest" description="Disordered" evidence="9">
    <location>
        <begin position="785"/>
        <end position="810"/>
    </location>
</feature>
<protein>
    <recommendedName>
        <fullName evidence="1">non-specific serine/threonine protein kinase</fullName>
        <ecNumber evidence="1">2.7.11.1</ecNumber>
    </recommendedName>
</protein>
<dbReference type="SMART" id="SM00220">
    <property type="entry name" value="S_TKc"/>
    <property type="match status" value="1"/>
</dbReference>
<dbReference type="Gene3D" id="1.10.510.10">
    <property type="entry name" value="Transferase(Phosphotransferase) domain 1"/>
    <property type="match status" value="1"/>
</dbReference>
<feature type="region of interest" description="Disordered" evidence="9">
    <location>
        <begin position="1"/>
        <end position="370"/>
    </location>
</feature>
<keyword evidence="12" id="KW-1185">Reference proteome</keyword>
<dbReference type="InterPro" id="IPR050494">
    <property type="entry name" value="Ser_Thr_dual-spec_kinase"/>
</dbReference>
<keyword evidence="5 11" id="KW-0418">Kinase</keyword>
<feature type="compositionally biased region" description="Low complexity" evidence="9">
    <location>
        <begin position="36"/>
        <end position="48"/>
    </location>
</feature>
<keyword evidence="4 8" id="KW-0547">Nucleotide-binding</keyword>
<dbReference type="InterPro" id="IPR011009">
    <property type="entry name" value="Kinase-like_dom_sf"/>
</dbReference>
<evidence type="ECO:0000313" key="12">
    <source>
        <dbReference type="Proteomes" id="UP001296104"/>
    </source>
</evidence>
<feature type="compositionally biased region" description="Low complexity" evidence="9">
    <location>
        <begin position="236"/>
        <end position="246"/>
    </location>
</feature>
<dbReference type="GO" id="GO:0004674">
    <property type="term" value="F:protein serine/threonine kinase activity"/>
    <property type="evidence" value="ECO:0007669"/>
    <property type="project" value="UniProtKB-KW"/>
</dbReference>
<name>A0AAI8YVB1_9PEZI</name>
<dbReference type="Proteomes" id="UP001296104">
    <property type="component" value="Unassembled WGS sequence"/>
</dbReference>
<dbReference type="SUPFAM" id="SSF56112">
    <property type="entry name" value="Protein kinase-like (PK-like)"/>
    <property type="match status" value="1"/>
</dbReference>
<reference evidence="11" key="1">
    <citation type="submission" date="2023-11" db="EMBL/GenBank/DDBJ databases">
        <authorList>
            <person name="Alioto T."/>
            <person name="Alioto T."/>
            <person name="Gomez Garrido J."/>
        </authorList>
    </citation>
    <scope>NUCLEOTIDE SEQUENCE</scope>
</reference>
<evidence type="ECO:0000313" key="11">
    <source>
        <dbReference type="EMBL" id="CAK3913663.1"/>
    </source>
</evidence>
<feature type="domain" description="Protein kinase" evidence="10">
    <location>
        <begin position="464"/>
        <end position="782"/>
    </location>
</feature>
<feature type="compositionally biased region" description="Polar residues" evidence="9">
    <location>
        <begin position="790"/>
        <end position="800"/>
    </location>
</feature>
<dbReference type="FunFam" id="1.10.510.10:FF:000078">
    <property type="entry name" value="Serine/threonine-protein kinase PRP4 homolog"/>
    <property type="match status" value="1"/>
</dbReference>
<feature type="compositionally biased region" description="Basic and acidic residues" evidence="9">
    <location>
        <begin position="132"/>
        <end position="172"/>
    </location>
</feature>
<evidence type="ECO:0000256" key="5">
    <source>
        <dbReference type="ARBA" id="ARBA00022777"/>
    </source>
</evidence>
<evidence type="ECO:0000256" key="2">
    <source>
        <dbReference type="ARBA" id="ARBA00022527"/>
    </source>
</evidence>
<dbReference type="PROSITE" id="PS50011">
    <property type="entry name" value="PROTEIN_KINASE_DOM"/>
    <property type="match status" value="1"/>
</dbReference>
<keyword evidence="6 8" id="KW-0067">ATP-binding</keyword>
<accession>A0AAI8YVB1</accession>
<feature type="compositionally biased region" description="Basic and acidic residues" evidence="9">
    <location>
        <begin position="54"/>
        <end position="80"/>
    </location>
</feature>
<feature type="compositionally biased region" description="Basic residues" evidence="9">
    <location>
        <begin position="262"/>
        <end position="274"/>
    </location>
</feature>
<dbReference type="EC" id="2.7.11.1" evidence="1"/>
<gene>
    <name evidence="11" type="ORF">LECACI_7A002656</name>
</gene>
<dbReference type="PROSITE" id="PS00107">
    <property type="entry name" value="PROTEIN_KINASE_ATP"/>
    <property type="match status" value="1"/>
</dbReference>
<organism evidence="11 12">
    <name type="scientific">Lecanosticta acicola</name>
    <dbReference type="NCBI Taxonomy" id="111012"/>
    <lineage>
        <taxon>Eukaryota</taxon>
        <taxon>Fungi</taxon>
        <taxon>Dikarya</taxon>
        <taxon>Ascomycota</taxon>
        <taxon>Pezizomycotina</taxon>
        <taxon>Dothideomycetes</taxon>
        <taxon>Dothideomycetidae</taxon>
        <taxon>Mycosphaerellales</taxon>
        <taxon>Mycosphaerellaceae</taxon>
        <taxon>Lecanosticta</taxon>
    </lineage>
</organism>
<evidence type="ECO:0000256" key="7">
    <source>
        <dbReference type="ARBA" id="ARBA00023596"/>
    </source>
</evidence>
<dbReference type="AlphaFoldDB" id="A0AAI8YVB1"/>
<dbReference type="Pfam" id="PF00069">
    <property type="entry name" value="Pkinase"/>
    <property type="match status" value="1"/>
</dbReference>
<comment type="caution">
    <text evidence="11">The sequence shown here is derived from an EMBL/GenBank/DDBJ whole genome shotgun (WGS) entry which is preliminary data.</text>
</comment>
<keyword evidence="2" id="KW-0723">Serine/threonine-protein kinase</keyword>
<evidence type="ECO:0000256" key="3">
    <source>
        <dbReference type="ARBA" id="ARBA00022679"/>
    </source>
</evidence>
<feature type="compositionally biased region" description="Polar residues" evidence="9">
    <location>
        <begin position="210"/>
        <end position="227"/>
    </location>
</feature>
<dbReference type="InterPro" id="IPR008271">
    <property type="entry name" value="Ser/Thr_kinase_AS"/>
</dbReference>
<evidence type="ECO:0000256" key="1">
    <source>
        <dbReference type="ARBA" id="ARBA00012513"/>
    </source>
</evidence>
<evidence type="ECO:0000256" key="9">
    <source>
        <dbReference type="SAM" id="MobiDB-lite"/>
    </source>
</evidence>
<feature type="compositionally biased region" description="Basic and acidic residues" evidence="9">
    <location>
        <begin position="248"/>
        <end position="261"/>
    </location>
</feature>
<feature type="compositionally biased region" description="Basic and acidic residues" evidence="9">
    <location>
        <begin position="89"/>
        <end position="125"/>
    </location>
</feature>
<dbReference type="PANTHER" id="PTHR24058">
    <property type="entry name" value="DUAL SPECIFICITY PROTEIN KINASE"/>
    <property type="match status" value="1"/>
</dbReference>
<feature type="compositionally biased region" description="Polar residues" evidence="9">
    <location>
        <begin position="287"/>
        <end position="300"/>
    </location>
</feature>
<dbReference type="EMBL" id="CAVMBE010000012">
    <property type="protein sequence ID" value="CAK3913663.1"/>
    <property type="molecule type" value="Genomic_DNA"/>
</dbReference>